<dbReference type="AlphaFoldDB" id="A0A4S4FV70"/>
<protein>
    <submittedName>
        <fullName evidence="1">Uncharacterized protein</fullName>
    </submittedName>
</protein>
<reference evidence="1 2" key="1">
    <citation type="submission" date="2019-04" db="EMBL/GenBank/DDBJ databases">
        <authorList>
            <person name="Jiang L."/>
        </authorList>
    </citation>
    <scope>NUCLEOTIDE SEQUENCE [LARGE SCALE GENOMIC DNA]</scope>
    <source>
        <strain evidence="1 2">YIM 131861</strain>
    </source>
</reference>
<keyword evidence="2" id="KW-1185">Reference proteome</keyword>
<evidence type="ECO:0000313" key="1">
    <source>
        <dbReference type="EMBL" id="THG34198.1"/>
    </source>
</evidence>
<evidence type="ECO:0000313" key="2">
    <source>
        <dbReference type="Proteomes" id="UP000307380"/>
    </source>
</evidence>
<name>A0A4S4FV70_9MICO</name>
<dbReference type="EMBL" id="SSSN01000005">
    <property type="protein sequence ID" value="THG34198.1"/>
    <property type="molecule type" value="Genomic_DNA"/>
</dbReference>
<dbReference type="RefSeq" id="WP_136423996.1">
    <property type="nucleotide sequence ID" value="NZ_SSSN01000005.1"/>
</dbReference>
<dbReference type="Proteomes" id="UP000307380">
    <property type="component" value="Unassembled WGS sequence"/>
</dbReference>
<sequence length="114" mass="11948">MSDPFGLGKMLPRAAGRVVVNVPVSAVPEFVDHAVHTIPHLVVTELDDDAAAVVRRTTLAMRALRIELTFTDLGDGMTAVDALANWSSSFDPLAAPDATVRAILAAITVAASAR</sequence>
<organism evidence="1 2">
    <name type="scientific">Orlajensenia flava</name>
    <dbReference type="NCBI Taxonomy" id="2565934"/>
    <lineage>
        <taxon>Bacteria</taxon>
        <taxon>Bacillati</taxon>
        <taxon>Actinomycetota</taxon>
        <taxon>Actinomycetes</taxon>
        <taxon>Micrococcales</taxon>
        <taxon>Microbacteriaceae</taxon>
        <taxon>Orlajensenia</taxon>
    </lineage>
</organism>
<accession>A0A4S4FV70</accession>
<gene>
    <name evidence="1" type="ORF">E6C70_07835</name>
</gene>
<proteinExistence type="predicted"/>
<comment type="caution">
    <text evidence="1">The sequence shown here is derived from an EMBL/GenBank/DDBJ whole genome shotgun (WGS) entry which is preliminary data.</text>
</comment>